<reference evidence="1 2" key="1">
    <citation type="journal article" date="2013" name="PLoS Genet.">
        <title>Distinctive expansion of potential virulence genes in the genome of the oomycete fish pathogen Saprolegnia parasitica.</title>
        <authorList>
            <person name="Jiang R.H."/>
            <person name="de Bruijn I."/>
            <person name="Haas B.J."/>
            <person name="Belmonte R."/>
            <person name="Lobach L."/>
            <person name="Christie J."/>
            <person name="van den Ackerveken G."/>
            <person name="Bottin A."/>
            <person name="Bulone V."/>
            <person name="Diaz-Moreno S.M."/>
            <person name="Dumas B."/>
            <person name="Fan L."/>
            <person name="Gaulin E."/>
            <person name="Govers F."/>
            <person name="Grenville-Briggs L.J."/>
            <person name="Horner N.R."/>
            <person name="Levin J.Z."/>
            <person name="Mammella M."/>
            <person name="Meijer H.J."/>
            <person name="Morris P."/>
            <person name="Nusbaum C."/>
            <person name="Oome S."/>
            <person name="Phillips A.J."/>
            <person name="van Rooyen D."/>
            <person name="Rzeszutek E."/>
            <person name="Saraiva M."/>
            <person name="Secombes C.J."/>
            <person name="Seidl M.F."/>
            <person name="Snel B."/>
            <person name="Stassen J.H."/>
            <person name="Sykes S."/>
            <person name="Tripathy S."/>
            <person name="van den Berg H."/>
            <person name="Vega-Arreguin J.C."/>
            <person name="Wawra S."/>
            <person name="Young S.K."/>
            <person name="Zeng Q."/>
            <person name="Dieguez-Uribeondo J."/>
            <person name="Russ C."/>
            <person name="Tyler B.M."/>
            <person name="van West P."/>
        </authorList>
    </citation>
    <scope>NUCLEOTIDE SEQUENCE [LARGE SCALE GENOMIC DNA]</scope>
    <source>
        <strain evidence="1 2">CBS 223.65</strain>
    </source>
</reference>
<gene>
    <name evidence="1" type="ORF">SPRG_13948</name>
</gene>
<dbReference type="GeneID" id="24135784"/>
<evidence type="ECO:0000313" key="1">
    <source>
        <dbReference type="EMBL" id="KDO21020.1"/>
    </source>
</evidence>
<proteinExistence type="predicted"/>
<protein>
    <submittedName>
        <fullName evidence="1">Uncharacterized protein</fullName>
    </submittedName>
</protein>
<keyword evidence="2" id="KW-1185">Reference proteome</keyword>
<dbReference type="Proteomes" id="UP000030745">
    <property type="component" value="Unassembled WGS sequence"/>
</dbReference>
<dbReference type="AlphaFoldDB" id="A0A067BVZ3"/>
<organism evidence="1 2">
    <name type="scientific">Saprolegnia parasitica (strain CBS 223.65)</name>
    <dbReference type="NCBI Taxonomy" id="695850"/>
    <lineage>
        <taxon>Eukaryota</taxon>
        <taxon>Sar</taxon>
        <taxon>Stramenopiles</taxon>
        <taxon>Oomycota</taxon>
        <taxon>Saprolegniomycetes</taxon>
        <taxon>Saprolegniales</taxon>
        <taxon>Saprolegniaceae</taxon>
        <taxon>Saprolegnia</taxon>
    </lineage>
</organism>
<accession>A0A067BVZ3</accession>
<evidence type="ECO:0000313" key="2">
    <source>
        <dbReference type="Proteomes" id="UP000030745"/>
    </source>
</evidence>
<dbReference type="KEGG" id="spar:SPRG_13948"/>
<name>A0A067BVZ3_SAPPC</name>
<dbReference type="VEuPathDB" id="FungiDB:SPRG_13948"/>
<dbReference type="EMBL" id="KK583297">
    <property type="protein sequence ID" value="KDO21020.1"/>
    <property type="molecule type" value="Genomic_DNA"/>
</dbReference>
<sequence length="62" mass="6785">MQHLVAIVASQSPPASVVLTSTWCLRRRSSQASWSVARATDVLPRAHAASSCQGEICHWLRI</sequence>
<dbReference type="OrthoDB" id="410307at2759"/>
<dbReference type="RefSeq" id="XP_012208272.1">
    <property type="nucleotide sequence ID" value="XM_012352882.1"/>
</dbReference>